<keyword evidence="2" id="KW-1185">Reference proteome</keyword>
<gene>
    <name evidence="1" type="ORF">B6N60_00361</name>
</gene>
<name>A0A975T433_9NOST</name>
<reference evidence="1" key="1">
    <citation type="submission" date="2017-04" db="EMBL/GenBank/DDBJ databases">
        <title>Genome deletions in a multicellular cyanobacterial endosymbiont for morphological adaptation in marine diatoms.</title>
        <authorList>
            <person name="Wang Y."/>
            <person name="Gao H."/>
            <person name="Li R."/>
            <person name="Xu X."/>
        </authorList>
    </citation>
    <scope>NUCLEOTIDE SEQUENCE</scope>
    <source>
        <strain evidence="1">FACHB 800</strain>
    </source>
</reference>
<dbReference type="Proteomes" id="UP000683511">
    <property type="component" value="Chromosome"/>
</dbReference>
<evidence type="ECO:0000313" key="2">
    <source>
        <dbReference type="Proteomes" id="UP000683511"/>
    </source>
</evidence>
<dbReference type="EMBL" id="CP021056">
    <property type="protein sequence ID" value="QXE21684.1"/>
    <property type="molecule type" value="Genomic_DNA"/>
</dbReference>
<accession>A0A975T433</accession>
<proteinExistence type="predicted"/>
<dbReference type="AlphaFoldDB" id="A0A975T433"/>
<dbReference type="KEGG" id="rsin:B6N60_00361"/>
<organism evidence="1 2">
    <name type="scientific">Richelia sinica FACHB-800</name>
    <dbReference type="NCBI Taxonomy" id="1357546"/>
    <lineage>
        <taxon>Bacteria</taxon>
        <taxon>Bacillati</taxon>
        <taxon>Cyanobacteriota</taxon>
        <taxon>Cyanophyceae</taxon>
        <taxon>Nostocales</taxon>
        <taxon>Nostocaceae</taxon>
        <taxon>Richelia</taxon>
    </lineage>
</organism>
<sequence length="34" mass="3979">MKTEDSYQITPQARLYQLFWSKSGVEFPSARVLT</sequence>
<protein>
    <submittedName>
        <fullName evidence="1">Uncharacterized protein</fullName>
    </submittedName>
</protein>
<evidence type="ECO:0000313" key="1">
    <source>
        <dbReference type="EMBL" id="QXE21684.1"/>
    </source>
</evidence>